<organism evidence="2">
    <name type="scientific">hydrocarbon metagenome</name>
    <dbReference type="NCBI Taxonomy" id="938273"/>
    <lineage>
        <taxon>unclassified sequences</taxon>
        <taxon>metagenomes</taxon>
        <taxon>ecological metagenomes</taxon>
    </lineage>
</organism>
<feature type="domain" description="Methyltransferase" evidence="1">
    <location>
        <begin position="44"/>
        <end position="140"/>
    </location>
</feature>
<dbReference type="GO" id="GO:0032259">
    <property type="term" value="P:methylation"/>
    <property type="evidence" value="ECO:0007669"/>
    <property type="project" value="UniProtKB-KW"/>
</dbReference>
<name>A0A0W8FLS2_9ZZZZ</name>
<dbReference type="EMBL" id="LNQE01001035">
    <property type="protein sequence ID" value="KUG21650.1"/>
    <property type="molecule type" value="Genomic_DNA"/>
</dbReference>
<dbReference type="InterPro" id="IPR029063">
    <property type="entry name" value="SAM-dependent_MTases_sf"/>
</dbReference>
<dbReference type="Pfam" id="PF13649">
    <property type="entry name" value="Methyltransf_25"/>
    <property type="match status" value="1"/>
</dbReference>
<protein>
    <submittedName>
        <fullName evidence="2">Methyltransferase type 11</fullName>
    </submittedName>
</protein>
<dbReference type="PANTHER" id="PTHR43591:SF110">
    <property type="entry name" value="RHODANESE DOMAIN-CONTAINING PROTEIN"/>
    <property type="match status" value="1"/>
</dbReference>
<accession>A0A0W8FLS2</accession>
<dbReference type="GO" id="GO:0008168">
    <property type="term" value="F:methyltransferase activity"/>
    <property type="evidence" value="ECO:0007669"/>
    <property type="project" value="UniProtKB-KW"/>
</dbReference>
<proteinExistence type="predicted"/>
<comment type="caution">
    <text evidence="2">The sequence shown here is derived from an EMBL/GenBank/DDBJ whole genome shotgun (WGS) entry which is preliminary data.</text>
</comment>
<sequence>MKQWYEELFENYGIKYDNECFTQGTIGECDFIEKEINYDKSLRILDIGCGTGRHTIELVKRGYTVVGVDLSDSQLERARQKASMENLHIHFHKHDARNLPFLNEFDVVIMLCEGGFTLMETDEMNYQILRNATNALKPKGKLIFTTLNALFPLYHSVKDFLNSNTKEGNAKSDNITFDLMTFREYNTIHAEDDLGNKKELHCNERYYSPSEITWLLKTLNFKTIDIFGAKLGAFSRNNDLSTEDFEMLVIAEK</sequence>
<dbReference type="CDD" id="cd02440">
    <property type="entry name" value="AdoMet_MTases"/>
    <property type="match status" value="1"/>
</dbReference>
<reference evidence="2" key="1">
    <citation type="journal article" date="2015" name="Proc. Natl. Acad. Sci. U.S.A.">
        <title>Networks of energetic and metabolic interactions define dynamics in microbial communities.</title>
        <authorList>
            <person name="Embree M."/>
            <person name="Liu J.K."/>
            <person name="Al-Bassam M.M."/>
            <person name="Zengler K."/>
        </authorList>
    </citation>
    <scope>NUCLEOTIDE SEQUENCE</scope>
</reference>
<keyword evidence="2" id="KW-0489">Methyltransferase</keyword>
<dbReference type="SUPFAM" id="SSF53335">
    <property type="entry name" value="S-adenosyl-L-methionine-dependent methyltransferases"/>
    <property type="match status" value="1"/>
</dbReference>
<gene>
    <name evidence="2" type="ORF">ASZ90_008595</name>
</gene>
<dbReference type="PANTHER" id="PTHR43591">
    <property type="entry name" value="METHYLTRANSFERASE"/>
    <property type="match status" value="1"/>
</dbReference>
<dbReference type="InterPro" id="IPR041698">
    <property type="entry name" value="Methyltransf_25"/>
</dbReference>
<dbReference type="Gene3D" id="2.20.25.110">
    <property type="entry name" value="S-adenosyl-L-methionine-dependent methyltransferases"/>
    <property type="match status" value="1"/>
</dbReference>
<evidence type="ECO:0000259" key="1">
    <source>
        <dbReference type="Pfam" id="PF13649"/>
    </source>
</evidence>
<evidence type="ECO:0000313" key="2">
    <source>
        <dbReference type="EMBL" id="KUG21650.1"/>
    </source>
</evidence>
<dbReference type="Gene3D" id="3.40.50.150">
    <property type="entry name" value="Vaccinia Virus protein VP39"/>
    <property type="match status" value="1"/>
</dbReference>
<keyword evidence="2" id="KW-0808">Transferase</keyword>
<dbReference type="AlphaFoldDB" id="A0A0W8FLS2"/>